<reference evidence="3 4" key="1">
    <citation type="journal article" date="2014" name="Genome Biol. Evol.">
        <title>The secreted proteins of Achlya hypogyna and Thraustotheca clavata identify the ancestral oomycete secretome and reveal gene acquisitions by horizontal gene transfer.</title>
        <authorList>
            <person name="Misner I."/>
            <person name="Blouin N."/>
            <person name="Leonard G."/>
            <person name="Richards T.A."/>
            <person name="Lane C.E."/>
        </authorList>
    </citation>
    <scope>NUCLEOTIDE SEQUENCE [LARGE SCALE GENOMIC DNA]</scope>
    <source>
        <strain evidence="3 4">ATCC 34112</strain>
    </source>
</reference>
<dbReference type="AlphaFoldDB" id="A0A1V9Z865"/>
<evidence type="ECO:0008006" key="5">
    <source>
        <dbReference type="Google" id="ProtNLM"/>
    </source>
</evidence>
<sequence>MTQKPTCVYLLWMAMMVQAQDNSLDSPGLQEIWLGLPLWAWILIVCFVLVGLGVFVYKRLNKKLEKELPVVYVKIKTSKSSSVNPIVWAQPAPPPTCTVV</sequence>
<protein>
    <recommendedName>
        <fullName evidence="5">Secreted protein</fullName>
    </recommendedName>
</protein>
<gene>
    <name evidence="3" type="ORF">THRCLA_22257</name>
</gene>
<evidence type="ECO:0000256" key="1">
    <source>
        <dbReference type="SAM" id="Phobius"/>
    </source>
</evidence>
<feature type="transmembrane region" description="Helical" evidence="1">
    <location>
        <begin position="38"/>
        <end position="57"/>
    </location>
</feature>
<keyword evidence="2" id="KW-0732">Signal</keyword>
<keyword evidence="4" id="KW-1185">Reference proteome</keyword>
<name>A0A1V9Z865_9STRA</name>
<dbReference type="Proteomes" id="UP000243217">
    <property type="component" value="Unassembled WGS sequence"/>
</dbReference>
<evidence type="ECO:0000256" key="2">
    <source>
        <dbReference type="SAM" id="SignalP"/>
    </source>
</evidence>
<accession>A0A1V9Z865</accession>
<feature type="chain" id="PRO_5012506447" description="Secreted protein" evidence="2">
    <location>
        <begin position="20"/>
        <end position="100"/>
    </location>
</feature>
<comment type="caution">
    <text evidence="3">The sequence shown here is derived from an EMBL/GenBank/DDBJ whole genome shotgun (WGS) entry which is preliminary data.</text>
</comment>
<proteinExistence type="predicted"/>
<keyword evidence="1" id="KW-1133">Transmembrane helix</keyword>
<feature type="signal peptide" evidence="2">
    <location>
        <begin position="1"/>
        <end position="19"/>
    </location>
</feature>
<evidence type="ECO:0000313" key="3">
    <source>
        <dbReference type="EMBL" id="OQR94112.1"/>
    </source>
</evidence>
<dbReference type="EMBL" id="JNBS01002206">
    <property type="protein sequence ID" value="OQR94112.1"/>
    <property type="molecule type" value="Genomic_DNA"/>
</dbReference>
<keyword evidence="1" id="KW-0812">Transmembrane</keyword>
<evidence type="ECO:0000313" key="4">
    <source>
        <dbReference type="Proteomes" id="UP000243217"/>
    </source>
</evidence>
<organism evidence="3 4">
    <name type="scientific">Thraustotheca clavata</name>
    <dbReference type="NCBI Taxonomy" id="74557"/>
    <lineage>
        <taxon>Eukaryota</taxon>
        <taxon>Sar</taxon>
        <taxon>Stramenopiles</taxon>
        <taxon>Oomycota</taxon>
        <taxon>Saprolegniomycetes</taxon>
        <taxon>Saprolegniales</taxon>
        <taxon>Achlyaceae</taxon>
        <taxon>Thraustotheca</taxon>
    </lineage>
</organism>
<keyword evidence="1" id="KW-0472">Membrane</keyword>